<dbReference type="InterPro" id="IPR002933">
    <property type="entry name" value="Peptidase_M20"/>
</dbReference>
<evidence type="ECO:0000256" key="2">
    <source>
        <dbReference type="PIRSR" id="PIRSR005962-1"/>
    </source>
</evidence>
<comment type="cofactor">
    <cofactor evidence="2">
        <name>Mn(2+)</name>
        <dbReference type="ChEBI" id="CHEBI:29035"/>
    </cofactor>
    <text evidence="2">The Mn(2+) ion enhances activity.</text>
</comment>
<dbReference type="GO" id="GO:0046872">
    <property type="term" value="F:metal ion binding"/>
    <property type="evidence" value="ECO:0007669"/>
    <property type="project" value="UniProtKB-KW"/>
</dbReference>
<dbReference type="SUPFAM" id="SSF53187">
    <property type="entry name" value="Zn-dependent exopeptidases"/>
    <property type="match status" value="1"/>
</dbReference>
<keyword evidence="1 4" id="KW-0378">Hydrolase</keyword>
<dbReference type="PANTHER" id="PTHR11014">
    <property type="entry name" value="PEPTIDASE M20 FAMILY MEMBER"/>
    <property type="match status" value="1"/>
</dbReference>
<dbReference type="InterPro" id="IPR011650">
    <property type="entry name" value="Peptidase_M20_dimer"/>
</dbReference>
<dbReference type="Proteomes" id="UP000199008">
    <property type="component" value="Unassembled WGS sequence"/>
</dbReference>
<feature type="domain" description="Peptidase M20 dimerisation" evidence="3">
    <location>
        <begin position="187"/>
        <end position="277"/>
    </location>
</feature>
<dbReference type="PANTHER" id="PTHR11014:SF63">
    <property type="entry name" value="METALLOPEPTIDASE, PUTATIVE (AFU_ORTHOLOGUE AFUA_6G09600)-RELATED"/>
    <property type="match status" value="1"/>
</dbReference>
<dbReference type="Gene3D" id="3.30.70.360">
    <property type="match status" value="1"/>
</dbReference>
<keyword evidence="5" id="KW-1185">Reference proteome</keyword>
<evidence type="ECO:0000256" key="1">
    <source>
        <dbReference type="ARBA" id="ARBA00022801"/>
    </source>
</evidence>
<evidence type="ECO:0000313" key="5">
    <source>
        <dbReference type="Proteomes" id="UP000199008"/>
    </source>
</evidence>
<dbReference type="SUPFAM" id="SSF55031">
    <property type="entry name" value="Bacterial exopeptidase dimerisation domain"/>
    <property type="match status" value="1"/>
</dbReference>
<proteinExistence type="predicted"/>
<dbReference type="GO" id="GO:0019877">
    <property type="term" value="P:diaminopimelate biosynthetic process"/>
    <property type="evidence" value="ECO:0007669"/>
    <property type="project" value="UniProtKB-ARBA"/>
</dbReference>
<evidence type="ECO:0000259" key="3">
    <source>
        <dbReference type="Pfam" id="PF07687"/>
    </source>
</evidence>
<dbReference type="GO" id="GO:0050118">
    <property type="term" value="F:N-acetyldiaminopimelate deacetylase activity"/>
    <property type="evidence" value="ECO:0007669"/>
    <property type="project" value="UniProtKB-ARBA"/>
</dbReference>
<dbReference type="PIRSF" id="PIRSF005962">
    <property type="entry name" value="Pept_M20D_amidohydro"/>
    <property type="match status" value="1"/>
</dbReference>
<dbReference type="AlphaFoldDB" id="A0A1G9D4H1"/>
<dbReference type="FunFam" id="3.30.70.360:FF:000001">
    <property type="entry name" value="N-acetyldiaminopimelate deacetylase"/>
    <property type="match status" value="1"/>
</dbReference>
<reference evidence="5" key="1">
    <citation type="submission" date="2016-10" db="EMBL/GenBank/DDBJ databases">
        <authorList>
            <person name="Varghese N."/>
            <person name="Submissions S."/>
        </authorList>
    </citation>
    <scope>NUCLEOTIDE SEQUENCE [LARGE SCALE GENOMIC DNA]</scope>
    <source>
        <strain evidence="5">CGMCC 1.8895</strain>
    </source>
</reference>
<dbReference type="Pfam" id="PF07687">
    <property type="entry name" value="M20_dimer"/>
    <property type="match status" value="1"/>
</dbReference>
<dbReference type="RefSeq" id="WP_092985127.1">
    <property type="nucleotide sequence ID" value="NZ_FNFY01000005.1"/>
</dbReference>
<feature type="binding site" evidence="2">
    <location>
        <position position="360"/>
    </location>
    <ligand>
        <name>Mn(2+)</name>
        <dbReference type="ChEBI" id="CHEBI:29035"/>
        <label>2</label>
    </ligand>
</feature>
<dbReference type="Pfam" id="PF01546">
    <property type="entry name" value="Peptidase_M20"/>
    <property type="match status" value="1"/>
</dbReference>
<dbReference type="NCBIfam" id="TIGR01891">
    <property type="entry name" value="amidohydrolases"/>
    <property type="match status" value="1"/>
</dbReference>
<dbReference type="OrthoDB" id="2985724at2"/>
<dbReference type="STRING" id="576118.SAMN05216216_10549"/>
<dbReference type="Gene3D" id="3.40.630.10">
    <property type="entry name" value="Zn peptidases"/>
    <property type="match status" value="1"/>
</dbReference>
<dbReference type="InterPro" id="IPR036264">
    <property type="entry name" value="Bact_exopeptidase_dim_dom"/>
</dbReference>
<dbReference type="EMBL" id="FNFY01000005">
    <property type="protein sequence ID" value="SDK58809.1"/>
    <property type="molecule type" value="Genomic_DNA"/>
</dbReference>
<keyword evidence="2" id="KW-0479">Metal-binding</keyword>
<evidence type="ECO:0000313" key="4">
    <source>
        <dbReference type="EMBL" id="SDK58809.1"/>
    </source>
</evidence>
<gene>
    <name evidence="4" type="ORF">SAMN05216216_10549</name>
</gene>
<organism evidence="4 5">
    <name type="scientific">Lacicoccus qingdaonensis</name>
    <dbReference type="NCBI Taxonomy" id="576118"/>
    <lineage>
        <taxon>Bacteria</taxon>
        <taxon>Bacillati</taxon>
        <taxon>Bacillota</taxon>
        <taxon>Bacilli</taxon>
        <taxon>Bacillales</taxon>
        <taxon>Salinicoccaceae</taxon>
        <taxon>Lacicoccus</taxon>
    </lineage>
</organism>
<feature type="binding site" evidence="2">
    <location>
        <position position="163"/>
    </location>
    <ligand>
        <name>Mn(2+)</name>
        <dbReference type="ChEBI" id="CHEBI:29035"/>
        <label>2</label>
    </ligand>
</feature>
<keyword evidence="2" id="KW-0464">Manganese</keyword>
<feature type="binding site" evidence="2">
    <location>
        <position position="138"/>
    </location>
    <ligand>
        <name>Mn(2+)</name>
        <dbReference type="ChEBI" id="CHEBI:29035"/>
        <label>2</label>
    </ligand>
</feature>
<feature type="binding site" evidence="2">
    <location>
        <position position="100"/>
    </location>
    <ligand>
        <name>Mn(2+)</name>
        <dbReference type="ChEBI" id="CHEBI:29035"/>
        <label>2</label>
    </ligand>
</feature>
<dbReference type="InterPro" id="IPR017439">
    <property type="entry name" value="Amidohydrolase"/>
</dbReference>
<sequence>MTINNLAESFLPKMIEHRRYMHMHPEVSFHEAETYKYILKYLTQYDNLKIRENVGGKGLLATFGEGHPHIAIRADFDALPIQDDKDVPYKSTVDGVMHACGHDGHTSTLFALVDILSEQQKSGRLEGAVSFIFQFAEEVQPGGAVSMVEDNVLEGVDKVYGQHYWSQYPTHTIKAKPGPIIASPDYFVITIKGQGGHAAHPHNAVDPVLIAAEVITNLQSVVSRQVSPMDNAVVTFGKVSAGSAFNVIPDTAEIVGTVRTFKPEIKDRIYEIFQNEVALTAKKRGAEGDLYYNYGYPAVINHDAEAEVIEQAAEDLGLPFETAKPLMIGEDFSYYILEKPGAFFFTGSGNSDKNSNYVHHHSMFDLDEDAMVSGLSMFMKILELEQVIKWN</sequence>
<accession>A0A1G9D4H1</accession>
<protein>
    <submittedName>
        <fullName evidence="4">Amidohydrolase</fullName>
    </submittedName>
</protein>
<name>A0A1G9D4H1_9BACL</name>
<feature type="binding site" evidence="2">
    <location>
        <position position="102"/>
    </location>
    <ligand>
        <name>Mn(2+)</name>
        <dbReference type="ChEBI" id="CHEBI:29035"/>
        <label>2</label>
    </ligand>
</feature>